<evidence type="ECO:0000256" key="6">
    <source>
        <dbReference type="ARBA" id="ARBA00023136"/>
    </source>
</evidence>
<dbReference type="PANTHER" id="PTHR35042">
    <property type="entry name" value="ANTHRONE OXYGENASE ENCC"/>
    <property type="match status" value="1"/>
</dbReference>
<dbReference type="AlphaFoldDB" id="A0AAE8N7D7"/>
<proteinExistence type="inferred from homology"/>
<reference evidence="9" key="1">
    <citation type="submission" date="2018-03" db="EMBL/GenBank/DDBJ databases">
        <authorList>
            <person name="Guldener U."/>
        </authorList>
    </citation>
    <scope>NUCLEOTIDE SEQUENCE</scope>
</reference>
<feature type="transmembrane region" description="Helical" evidence="8">
    <location>
        <begin position="28"/>
        <end position="49"/>
    </location>
</feature>
<evidence type="ECO:0000256" key="7">
    <source>
        <dbReference type="ARBA" id="ARBA00034313"/>
    </source>
</evidence>
<evidence type="ECO:0000256" key="5">
    <source>
        <dbReference type="ARBA" id="ARBA00023033"/>
    </source>
</evidence>
<evidence type="ECO:0000313" key="9">
    <source>
        <dbReference type="EMBL" id="SPO06237.1"/>
    </source>
</evidence>
<comment type="caution">
    <text evidence="9">The sequence shown here is derived from an EMBL/GenBank/DDBJ whole genome shotgun (WGS) entry which is preliminary data.</text>
</comment>
<keyword evidence="5" id="KW-0503">Monooxygenase</keyword>
<dbReference type="Proteomes" id="UP001187682">
    <property type="component" value="Unassembled WGS sequence"/>
</dbReference>
<keyword evidence="2 8" id="KW-0812">Transmembrane</keyword>
<accession>A0AAE8N7D7</accession>
<dbReference type="PANTHER" id="PTHR35042:SF3">
    <property type="entry name" value="ANTHRONE OXYGENASE-RELATED"/>
    <property type="match status" value="1"/>
</dbReference>
<feature type="transmembrane region" description="Helical" evidence="8">
    <location>
        <begin position="61"/>
        <end position="85"/>
    </location>
</feature>
<protein>
    <submittedName>
        <fullName evidence="9">Uncharacterized protein</fullName>
    </submittedName>
</protein>
<evidence type="ECO:0000256" key="1">
    <source>
        <dbReference type="ARBA" id="ARBA00004141"/>
    </source>
</evidence>
<evidence type="ECO:0000256" key="2">
    <source>
        <dbReference type="ARBA" id="ARBA00022692"/>
    </source>
</evidence>
<keyword evidence="3 8" id="KW-1133">Transmembrane helix</keyword>
<gene>
    <name evidence="9" type="ORF">DNG_08926</name>
</gene>
<dbReference type="EMBL" id="ONZQ02000015">
    <property type="protein sequence ID" value="SPO06237.1"/>
    <property type="molecule type" value="Genomic_DNA"/>
</dbReference>
<sequence length="127" mass="14318">MALSYITVPIFRSTISDPALLVHLWSRMYHYGHLSAPPMALMTLAMYLYTARTYSARGTGWALPVVAGITTISIVPFTFICMVPTNDELFRLTAESDAGSVISLDEVRGLLVKWGWLHFEHRRENVN</sequence>
<dbReference type="Pfam" id="PF08592">
    <property type="entry name" value="Anthrone_oxy"/>
    <property type="match status" value="1"/>
</dbReference>
<dbReference type="InterPro" id="IPR013901">
    <property type="entry name" value="Anthrone_oxy"/>
</dbReference>
<comment type="subcellular location">
    <subcellularLocation>
        <location evidence="1">Membrane</location>
        <topology evidence="1">Multi-pass membrane protein</topology>
    </subcellularLocation>
</comment>
<evidence type="ECO:0000313" key="10">
    <source>
        <dbReference type="Proteomes" id="UP001187682"/>
    </source>
</evidence>
<keyword evidence="10" id="KW-1185">Reference proteome</keyword>
<comment type="similarity">
    <text evidence="7">Belongs to the anthrone oxygenase family.</text>
</comment>
<evidence type="ECO:0000256" key="8">
    <source>
        <dbReference type="SAM" id="Phobius"/>
    </source>
</evidence>
<evidence type="ECO:0000256" key="3">
    <source>
        <dbReference type="ARBA" id="ARBA00022989"/>
    </source>
</evidence>
<organism evidence="9 10">
    <name type="scientific">Cephalotrichum gorgonifer</name>
    <dbReference type="NCBI Taxonomy" id="2041049"/>
    <lineage>
        <taxon>Eukaryota</taxon>
        <taxon>Fungi</taxon>
        <taxon>Dikarya</taxon>
        <taxon>Ascomycota</taxon>
        <taxon>Pezizomycotina</taxon>
        <taxon>Sordariomycetes</taxon>
        <taxon>Hypocreomycetidae</taxon>
        <taxon>Microascales</taxon>
        <taxon>Microascaceae</taxon>
        <taxon>Cephalotrichum</taxon>
    </lineage>
</organism>
<name>A0AAE8N7D7_9PEZI</name>
<evidence type="ECO:0000256" key="4">
    <source>
        <dbReference type="ARBA" id="ARBA00023002"/>
    </source>
</evidence>
<dbReference type="GO" id="GO:0004497">
    <property type="term" value="F:monooxygenase activity"/>
    <property type="evidence" value="ECO:0007669"/>
    <property type="project" value="UniProtKB-KW"/>
</dbReference>
<dbReference type="GO" id="GO:0016020">
    <property type="term" value="C:membrane"/>
    <property type="evidence" value="ECO:0007669"/>
    <property type="project" value="UniProtKB-SubCell"/>
</dbReference>
<keyword evidence="6 8" id="KW-0472">Membrane</keyword>
<keyword evidence="4" id="KW-0560">Oxidoreductase</keyword>